<dbReference type="AlphaFoldDB" id="A0A1V9Z237"/>
<dbReference type="Proteomes" id="UP000243579">
    <property type="component" value="Unassembled WGS sequence"/>
</dbReference>
<dbReference type="SUPFAM" id="SSF53474">
    <property type="entry name" value="alpha/beta-Hydrolases"/>
    <property type="match status" value="1"/>
</dbReference>
<feature type="region of interest" description="Disordered" evidence="3">
    <location>
        <begin position="77"/>
        <end position="112"/>
    </location>
</feature>
<feature type="compositionally biased region" description="Basic and acidic residues" evidence="3">
    <location>
        <begin position="86"/>
        <end position="112"/>
    </location>
</feature>
<name>A0A1V9Z237_ACHHY</name>
<dbReference type="PANTHER" id="PTHR43329">
    <property type="entry name" value="EPOXIDE HYDROLASE"/>
    <property type="match status" value="1"/>
</dbReference>
<protein>
    <recommendedName>
        <fullName evidence="4">AB hydrolase-1 domain-containing protein</fullName>
    </recommendedName>
</protein>
<accession>A0A1V9Z237</accession>
<dbReference type="PRINTS" id="PR00412">
    <property type="entry name" value="EPOXHYDRLASE"/>
</dbReference>
<dbReference type="EMBL" id="JNBR01000490">
    <property type="protein sequence ID" value="OQR91952.1"/>
    <property type="molecule type" value="Genomic_DNA"/>
</dbReference>
<dbReference type="Gene3D" id="3.40.50.1820">
    <property type="entry name" value="alpha/beta hydrolase"/>
    <property type="match status" value="1"/>
</dbReference>
<evidence type="ECO:0000256" key="1">
    <source>
        <dbReference type="ARBA" id="ARBA00022801"/>
    </source>
</evidence>
<comment type="similarity">
    <text evidence="2">Belongs to the AB hydrolase superfamily. Epoxide hydrolase family.</text>
</comment>
<dbReference type="OrthoDB" id="78299at2759"/>
<keyword evidence="1" id="KW-0378">Hydrolase</keyword>
<dbReference type="STRING" id="1202772.A0A1V9Z237"/>
<evidence type="ECO:0000256" key="2">
    <source>
        <dbReference type="ARBA" id="ARBA00038334"/>
    </source>
</evidence>
<dbReference type="GO" id="GO:0016787">
    <property type="term" value="F:hydrolase activity"/>
    <property type="evidence" value="ECO:0007669"/>
    <property type="project" value="UniProtKB-KW"/>
</dbReference>
<reference evidence="5 6" key="1">
    <citation type="journal article" date="2014" name="Genome Biol. Evol.">
        <title>The secreted proteins of Achlya hypogyna and Thraustotheca clavata identify the ancestral oomycete secretome and reveal gene acquisitions by horizontal gene transfer.</title>
        <authorList>
            <person name="Misner I."/>
            <person name="Blouin N."/>
            <person name="Leonard G."/>
            <person name="Richards T.A."/>
            <person name="Lane C.E."/>
        </authorList>
    </citation>
    <scope>NUCLEOTIDE SEQUENCE [LARGE SCALE GENOMIC DNA]</scope>
    <source>
        <strain evidence="5 6">ATCC 48635</strain>
    </source>
</reference>
<dbReference type="InterPro" id="IPR029058">
    <property type="entry name" value="AB_hydrolase_fold"/>
</dbReference>
<keyword evidence="6" id="KW-1185">Reference proteome</keyword>
<gene>
    <name evidence="5" type="ORF">ACHHYP_04190</name>
</gene>
<dbReference type="PRINTS" id="PR00111">
    <property type="entry name" value="ABHYDROLASE"/>
</dbReference>
<dbReference type="InterPro" id="IPR000073">
    <property type="entry name" value="AB_hydrolase_1"/>
</dbReference>
<evidence type="ECO:0000256" key="3">
    <source>
        <dbReference type="SAM" id="MobiDB-lite"/>
    </source>
</evidence>
<evidence type="ECO:0000313" key="5">
    <source>
        <dbReference type="EMBL" id="OQR91952.1"/>
    </source>
</evidence>
<sequence length="782" mass="88560">MNSPVARKPSLKRPSAAMTASPTDKRARLVGNLTISVSANLLHTETYRGRCKYKSGRCPNERTIKFSGEAHTLCEEHRLKHNKNQRKSDAKRRGTKVKKEPTVKPEAMEGPTKAEPEVVIKLEDIDVLDCPEFDLEEMDMTEPETWSDDEVEILKHIFDTETLWPPHCTTARLAGALHQIHHLRDNYRLIVPDQPGFGATTSPLEAHRYRRKALAAMYVELLDVLRVDSAVFIGHDWGSSMAWSMAIFYPNRVRAVGFICTPYLPPLAASFADITEAMPPLRYQRFLVASSTPVFLEAHLNELYGLVYGFAATAKPAEAVDFSSALPLLADFKFASESPTPHLTAADLAYTKAEYLRQGLTRGLNWYKTFDGDNEDRRDVPYEIFVPALYIRGGRDSALPEAMLAGMDKYLPHLTRREISEAGHWALWQTPDQVNEHLSAWLATAPPSEFYKDEGGRANYLTVEISFVEFNARKEPVRSPAWAFVPVPLRVSLYFESGASRMASGFAQPSVGKLVDDGDQDIFRFVGDEYDAIVIREDTRSATIHFRLEKVSRRKDGQRFKLKIEVDTEQCTANMDDLAPVYTTAICVLSKRKYPSQDAAPRKVPKLLMPESANADSLRAQMQHLQGQTDRILTLLEAQHEMLQRLCRPHVRALDLDAMLKADEPRPYRGRCKYKSGRCPNERTLKYNGDIHTLCEEHRQRHNQIQCKSDTKIRFVKRQKALLNKLAARTKEPPMELPEKMALQPMGLYAPPVLDWSDEETFIFTNLMGVASATAEAYVFSV</sequence>
<evidence type="ECO:0000313" key="6">
    <source>
        <dbReference type="Proteomes" id="UP000243579"/>
    </source>
</evidence>
<evidence type="ECO:0000259" key="4">
    <source>
        <dbReference type="Pfam" id="PF00561"/>
    </source>
</evidence>
<feature type="region of interest" description="Disordered" evidence="3">
    <location>
        <begin position="1"/>
        <end position="24"/>
    </location>
</feature>
<comment type="caution">
    <text evidence="5">The sequence shown here is derived from an EMBL/GenBank/DDBJ whole genome shotgun (WGS) entry which is preliminary data.</text>
</comment>
<dbReference type="Pfam" id="PF00561">
    <property type="entry name" value="Abhydrolase_1"/>
    <property type="match status" value="1"/>
</dbReference>
<organism evidence="5 6">
    <name type="scientific">Achlya hypogyna</name>
    <name type="common">Oomycete</name>
    <name type="synonym">Protoachlya hypogyna</name>
    <dbReference type="NCBI Taxonomy" id="1202772"/>
    <lineage>
        <taxon>Eukaryota</taxon>
        <taxon>Sar</taxon>
        <taxon>Stramenopiles</taxon>
        <taxon>Oomycota</taxon>
        <taxon>Saprolegniomycetes</taxon>
        <taxon>Saprolegniales</taxon>
        <taxon>Achlyaceae</taxon>
        <taxon>Achlya</taxon>
    </lineage>
</organism>
<feature type="domain" description="AB hydrolase-1" evidence="4">
    <location>
        <begin position="182"/>
        <end position="429"/>
    </location>
</feature>
<dbReference type="InterPro" id="IPR000639">
    <property type="entry name" value="Epox_hydrolase-like"/>
</dbReference>
<proteinExistence type="inferred from homology"/>